<dbReference type="SMART" id="SM00929">
    <property type="entry name" value="NADH-G_4Fe-4S_3"/>
    <property type="match status" value="1"/>
</dbReference>
<dbReference type="Gene3D" id="3.10.20.740">
    <property type="match status" value="1"/>
</dbReference>
<dbReference type="HOGENOM" id="CLU_018240_2_1_9"/>
<organism evidence="9 10">
    <name type="scientific">Clostridium cellulovorans (strain ATCC 35296 / DSM 3052 / OCM 3 / 743B)</name>
    <dbReference type="NCBI Taxonomy" id="573061"/>
    <lineage>
        <taxon>Bacteria</taxon>
        <taxon>Bacillati</taxon>
        <taxon>Bacillota</taxon>
        <taxon>Clostridia</taxon>
        <taxon>Eubacteriales</taxon>
        <taxon>Clostridiaceae</taxon>
        <taxon>Clostridium</taxon>
    </lineage>
</organism>
<keyword evidence="1" id="KW-0004">4Fe-4S</keyword>
<dbReference type="Pfam" id="PF13510">
    <property type="entry name" value="Fer2_4"/>
    <property type="match status" value="1"/>
</dbReference>
<evidence type="ECO:0000256" key="4">
    <source>
        <dbReference type="ARBA" id="ARBA00023004"/>
    </source>
</evidence>
<dbReference type="PROSITE" id="PS51839">
    <property type="entry name" value="4FE4S_HC3"/>
    <property type="match status" value="1"/>
</dbReference>
<dbReference type="InterPro" id="IPR004108">
    <property type="entry name" value="Fe_hydrogenase_lsu_C"/>
</dbReference>
<dbReference type="InterPro" id="IPR036991">
    <property type="entry name" value="Fe_hydrogenase_ssu_sf"/>
</dbReference>
<dbReference type="PROSITE" id="PS51085">
    <property type="entry name" value="2FE2S_FER_2"/>
    <property type="match status" value="1"/>
</dbReference>
<dbReference type="SUPFAM" id="SSF54862">
    <property type="entry name" value="4Fe-4S ferredoxins"/>
    <property type="match status" value="1"/>
</dbReference>
<evidence type="ECO:0000259" key="7">
    <source>
        <dbReference type="PROSITE" id="PS51379"/>
    </source>
</evidence>
<proteinExistence type="predicted"/>
<dbReference type="OrthoDB" id="9805142at2"/>
<dbReference type="Gene3D" id="3.40.950.10">
    <property type="entry name" value="Fe-only Hydrogenase (Larger Subunit), Chain L, domain 3"/>
    <property type="match status" value="1"/>
</dbReference>
<evidence type="ECO:0000313" key="10">
    <source>
        <dbReference type="Proteomes" id="UP000002730"/>
    </source>
</evidence>
<feature type="domain" description="4Fe-4S ferredoxin-type" evidence="7">
    <location>
        <begin position="188"/>
        <end position="216"/>
    </location>
</feature>
<dbReference type="eggNOG" id="COG3383">
    <property type="taxonomic scope" value="Bacteria"/>
</dbReference>
<evidence type="ECO:0000256" key="2">
    <source>
        <dbReference type="ARBA" id="ARBA00022723"/>
    </source>
</evidence>
<dbReference type="InterPro" id="IPR050340">
    <property type="entry name" value="Cytosolic_Fe-S_CAF"/>
</dbReference>
<keyword evidence="2" id="KW-0479">Metal-binding</keyword>
<dbReference type="InterPro" id="IPR013352">
    <property type="entry name" value="Fe_hydrogenase_subset"/>
</dbReference>
<dbReference type="GO" id="GO:0008901">
    <property type="term" value="F:ferredoxin hydrogenase activity"/>
    <property type="evidence" value="ECO:0007669"/>
    <property type="project" value="InterPro"/>
</dbReference>
<dbReference type="PANTHER" id="PTHR11615">
    <property type="entry name" value="NITRATE, FORMATE, IRON DEHYDROGENASE"/>
    <property type="match status" value="1"/>
</dbReference>
<dbReference type="EMBL" id="CP002160">
    <property type="protein sequence ID" value="ADL51982.1"/>
    <property type="molecule type" value="Genomic_DNA"/>
</dbReference>
<dbReference type="Pfam" id="PF12838">
    <property type="entry name" value="Fer4_7"/>
    <property type="match status" value="1"/>
</dbReference>
<feature type="domain" description="4Fe-4S ferredoxin-type" evidence="7">
    <location>
        <begin position="144"/>
        <end position="174"/>
    </location>
</feature>
<dbReference type="InterPro" id="IPR036010">
    <property type="entry name" value="2Fe-2S_ferredoxin-like_sf"/>
</dbReference>
<evidence type="ECO:0000256" key="3">
    <source>
        <dbReference type="ARBA" id="ARBA00022737"/>
    </source>
</evidence>
<dbReference type="InterPro" id="IPR003149">
    <property type="entry name" value="Fe_hydrogenase_ssu"/>
</dbReference>
<accession>D9SP17</accession>
<evidence type="ECO:0000256" key="1">
    <source>
        <dbReference type="ARBA" id="ARBA00022485"/>
    </source>
</evidence>
<dbReference type="SMR" id="D9SP17"/>
<dbReference type="Pfam" id="PF02256">
    <property type="entry name" value="Fe_hyd_SSU"/>
    <property type="match status" value="1"/>
</dbReference>
<dbReference type="FunFam" id="3.30.70.20:FF:000035">
    <property type="entry name" value="Iron hydrogenase 1"/>
    <property type="match status" value="1"/>
</dbReference>
<gene>
    <name evidence="9" type="ordered locus">Clocel_2243</name>
</gene>
<dbReference type="Pfam" id="PF02906">
    <property type="entry name" value="Fe_hyd_lg_C"/>
    <property type="match status" value="1"/>
</dbReference>
<sequence length="579" mass="63771">MELIQLTINGRKVEVETGTTILEAAKKLNIEIPTLCHLKLQDGKHVSCTSSCRVCSVEVEGKKNLVAACSTPVAPYMVVKTNTQKVANARKTLVELLLSDHPQDCLKCQKNLKCELQKIASDLNIRQIRYEGERTKTPTDFSSVSITRDVDKCILCRRCVSVCNNIQTIGVLSPVFRGFETIISTAFMEPLAETNCTNCGQCVAVCPTGALRETNDEDRVWDALDDEDKYVIVQTAPAIRAALGEQFGLKPGTNVTGKMVSVLKALGFKKVYDTDFAADLTIMEEANELVNRIKNNKDLPLLTSCCPGWIKFLEHNYGEFLNLPSSCKSPQQMFGAIAKSYLAEKLGVDPKKMVVVSIMPCTAKKFEASRKEMEVDGIRDVDIVLTTRELSSMIRSAGLDLNDFEDDDFDNPLGESTGAAVIFGNSGGVMEAALRTAYELITDQKLEKIDFQAVRGLDGIKSATIKIGDLDLKIAVASGLGNARKLMESIKNGENQYAAIEIMACPGGCIDGGGQPFIRGDREILKKRTAVLYNVDEGKDIRKSHESPIIKEIYNKYLIEANGEKAHKLLHTHYKNRHS</sequence>
<dbReference type="InterPro" id="IPR017896">
    <property type="entry name" value="4Fe4S_Fe-S-bd"/>
</dbReference>
<name>D9SP17_CLOC7</name>
<feature type="domain" description="4Fe-4S His(Cys)3-ligated-type" evidence="8">
    <location>
        <begin position="85"/>
        <end position="124"/>
    </location>
</feature>
<evidence type="ECO:0000259" key="6">
    <source>
        <dbReference type="PROSITE" id="PS51085"/>
    </source>
</evidence>
<keyword evidence="4" id="KW-0408">Iron</keyword>
<dbReference type="eggNOG" id="COG4624">
    <property type="taxonomic scope" value="Bacteria"/>
</dbReference>
<dbReference type="PROSITE" id="PS51379">
    <property type="entry name" value="4FE4S_FER_2"/>
    <property type="match status" value="2"/>
</dbReference>
<keyword evidence="3" id="KW-0677">Repeat</keyword>
<protein>
    <submittedName>
        <fullName evidence="9">Hydrogenase, Fe-only</fullName>
    </submittedName>
</protein>
<keyword evidence="10" id="KW-1185">Reference proteome</keyword>
<dbReference type="AlphaFoldDB" id="D9SP17"/>
<dbReference type="Gene3D" id="3.40.50.1780">
    <property type="match status" value="1"/>
</dbReference>
<dbReference type="SUPFAM" id="SSF53920">
    <property type="entry name" value="Fe-only hydrogenase"/>
    <property type="match status" value="1"/>
</dbReference>
<feature type="domain" description="2Fe-2S ferredoxin-type" evidence="6">
    <location>
        <begin position="2"/>
        <end position="85"/>
    </location>
</feature>
<keyword evidence="5" id="KW-0411">Iron-sulfur</keyword>
<dbReference type="NCBIfam" id="NF040763">
    <property type="entry name" value="FeFe_hydrog_A6"/>
    <property type="match status" value="1"/>
</dbReference>
<evidence type="ECO:0000256" key="5">
    <source>
        <dbReference type="ARBA" id="ARBA00023014"/>
    </source>
</evidence>
<dbReference type="NCBIfam" id="TIGR02512">
    <property type="entry name" value="FeFe_hydrog_A"/>
    <property type="match status" value="1"/>
</dbReference>
<dbReference type="RefSeq" id="WP_010076791.1">
    <property type="nucleotide sequence ID" value="NC_014393.1"/>
</dbReference>
<dbReference type="InterPro" id="IPR009016">
    <property type="entry name" value="Fe_hydrogenase"/>
</dbReference>
<dbReference type="Gene3D" id="3.30.70.20">
    <property type="match status" value="1"/>
</dbReference>
<dbReference type="SUPFAM" id="SSF54292">
    <property type="entry name" value="2Fe-2S ferredoxin-like"/>
    <property type="match status" value="1"/>
</dbReference>
<evidence type="ECO:0000259" key="8">
    <source>
        <dbReference type="PROSITE" id="PS51839"/>
    </source>
</evidence>
<dbReference type="PROSITE" id="PS00198">
    <property type="entry name" value="4FE4S_FER_1"/>
    <property type="match status" value="1"/>
</dbReference>
<dbReference type="InterPro" id="IPR001041">
    <property type="entry name" value="2Fe-2S_ferredoxin-type"/>
</dbReference>
<dbReference type="KEGG" id="ccb:Clocel_2243"/>
<dbReference type="InterPro" id="IPR049830">
    <property type="entry name" value="HndD"/>
</dbReference>
<dbReference type="InterPro" id="IPR017900">
    <property type="entry name" value="4Fe4S_Fe_S_CS"/>
</dbReference>
<dbReference type="STRING" id="573061.Clocel_2243"/>
<dbReference type="SMART" id="SM00902">
    <property type="entry name" value="Fe_hyd_SSU"/>
    <property type="match status" value="1"/>
</dbReference>
<reference evidence="9 10" key="1">
    <citation type="submission" date="2010-08" db="EMBL/GenBank/DDBJ databases">
        <title>Complete sequence of Clostridium cellulovorans 743B.</title>
        <authorList>
            <consortium name="US DOE Joint Genome Institute"/>
            <person name="Lucas S."/>
            <person name="Copeland A."/>
            <person name="Lapidus A."/>
            <person name="Cheng J.-F."/>
            <person name="Bruce D."/>
            <person name="Goodwin L."/>
            <person name="Pitluck S."/>
            <person name="Chertkov O."/>
            <person name="Detter J.C."/>
            <person name="Han C."/>
            <person name="Tapia R."/>
            <person name="Land M."/>
            <person name="Hauser L."/>
            <person name="Chang Y.-J."/>
            <person name="Jeffries C."/>
            <person name="Kyrpides N."/>
            <person name="Ivanova N."/>
            <person name="Mikhailova N."/>
            <person name="Hemme C.L."/>
            <person name="Woyke T."/>
        </authorList>
    </citation>
    <scope>NUCLEOTIDE SEQUENCE [LARGE SCALE GENOMIC DNA]</scope>
    <source>
        <strain evidence="10">ATCC 35296 / DSM 3052 / OCM 3 / 743B</strain>
    </source>
</reference>
<dbReference type="GO" id="GO:0005506">
    <property type="term" value="F:iron ion binding"/>
    <property type="evidence" value="ECO:0007669"/>
    <property type="project" value="InterPro"/>
</dbReference>
<dbReference type="CDD" id="cd00207">
    <property type="entry name" value="fer2"/>
    <property type="match status" value="1"/>
</dbReference>
<dbReference type="GO" id="GO:0051539">
    <property type="term" value="F:4 iron, 4 sulfur cluster binding"/>
    <property type="evidence" value="ECO:0007669"/>
    <property type="project" value="UniProtKB-KW"/>
</dbReference>
<dbReference type="InterPro" id="IPR019574">
    <property type="entry name" value="NADH_UbQ_OxRdtase_Gsu_4Fe4S-bd"/>
</dbReference>
<dbReference type="Gene3D" id="4.10.260.20">
    <property type="entry name" value="Iron hydrogenase, small subunit"/>
    <property type="match status" value="1"/>
</dbReference>
<evidence type="ECO:0000313" key="9">
    <source>
        <dbReference type="EMBL" id="ADL51982.1"/>
    </source>
</evidence>
<dbReference type="Proteomes" id="UP000002730">
    <property type="component" value="Chromosome"/>
</dbReference>
<dbReference type="Pfam" id="PF10588">
    <property type="entry name" value="NADH-G_4Fe-4S_3"/>
    <property type="match status" value="1"/>
</dbReference>